<accession>A0A6J4LW95</accession>
<gene>
    <name evidence="2" type="ORF">AVDCRST_MAG68-3178</name>
</gene>
<evidence type="ECO:0000256" key="1">
    <source>
        <dbReference type="SAM" id="MobiDB-lite"/>
    </source>
</evidence>
<dbReference type="AlphaFoldDB" id="A0A6J4LW95"/>
<name>A0A6J4LW95_9BACT</name>
<protein>
    <submittedName>
        <fullName evidence="2">Uncharacterized protein</fullName>
    </submittedName>
</protein>
<sequence>MQRTDQGAGHPRVQLGRALLRRHQRQVVARGEALQLGGGVGGGARGRAVQGDAQREDVAGRGQRPVAADLLGRGVGGGERLAAHAGEMGARVRVVHLHLRHAVVQDHGVDPAPAHQEDVAGLHVAVHQPHAVPGREPLGRLAEDGRGLGRREHGVTGQAARQVLPLQQLHHQEVQPQRGVGAKVVHAHHVRMADARGGLRFAEEAGPRAPLGVVFHGDHLHGHGAVEAQVGGAEHGAHPAPAHHRVHAVAVAQGAAGEQNFESGHGGSAEGIVRGSNYCNLTQRHRGTETTSSLCLCASV</sequence>
<proteinExistence type="predicted"/>
<organism evidence="2">
    <name type="scientific">uncultured Gemmatimonadota bacterium</name>
    <dbReference type="NCBI Taxonomy" id="203437"/>
    <lineage>
        <taxon>Bacteria</taxon>
        <taxon>Pseudomonadati</taxon>
        <taxon>Gemmatimonadota</taxon>
        <taxon>environmental samples</taxon>
    </lineage>
</organism>
<evidence type="ECO:0000313" key="2">
    <source>
        <dbReference type="EMBL" id="CAA9343575.1"/>
    </source>
</evidence>
<reference evidence="2" key="1">
    <citation type="submission" date="2020-02" db="EMBL/GenBank/DDBJ databases">
        <authorList>
            <person name="Meier V. D."/>
        </authorList>
    </citation>
    <scope>NUCLEOTIDE SEQUENCE</scope>
    <source>
        <strain evidence="2">AVDCRST_MAG68</strain>
    </source>
</reference>
<feature type="region of interest" description="Disordered" evidence="1">
    <location>
        <begin position="39"/>
        <end position="62"/>
    </location>
</feature>
<dbReference type="EMBL" id="CADCTW010000151">
    <property type="protein sequence ID" value="CAA9343575.1"/>
    <property type="molecule type" value="Genomic_DNA"/>
</dbReference>
<dbReference type="AntiFam" id="ANF00226">
    <property type="entry name" value="Shadow ORF (opposite pknB)"/>
</dbReference>